<sequence length="139" mass="15092">MTTTNQTNQPTTKNAVDQQLTFDDQVIEKIAGITVSRVPGIVSLDGNMFSEFADKVTSGTNVTKGIKVDAGEKQAAVKMDATIEYGKSAPEIFKAACQEVATALEQMTGLKLVKFELHINDVKTKEELANNNKDEKKIA</sequence>
<dbReference type="InterPro" id="IPR005531">
    <property type="entry name" value="Asp23"/>
</dbReference>
<dbReference type="RefSeq" id="WP_104688954.1">
    <property type="nucleotide sequence ID" value="NZ_JBKTHY010000007.1"/>
</dbReference>
<gene>
    <name evidence="3" type="ORF">CK797_06530</name>
</gene>
<dbReference type="Proteomes" id="UP000239920">
    <property type="component" value="Unassembled WGS sequence"/>
</dbReference>
<evidence type="ECO:0000256" key="1">
    <source>
        <dbReference type="ARBA" id="ARBA00005721"/>
    </source>
</evidence>
<evidence type="ECO:0000256" key="2">
    <source>
        <dbReference type="ARBA" id="ARBA00039575"/>
    </source>
</evidence>
<comment type="caution">
    <text evidence="3">The sequence shown here is derived from an EMBL/GenBank/DDBJ whole genome shotgun (WGS) entry which is preliminary data.</text>
</comment>
<protein>
    <recommendedName>
        <fullName evidence="2">Stress response regulator gls24 homolog</fullName>
    </recommendedName>
</protein>
<dbReference type="PANTHER" id="PTHR34297">
    <property type="entry name" value="HYPOTHETICAL CYTOSOLIC PROTEIN-RELATED"/>
    <property type="match status" value="1"/>
</dbReference>
<dbReference type="PANTHER" id="PTHR34297:SF3">
    <property type="entry name" value="ALKALINE SHOCK PROTEIN 23"/>
    <property type="match status" value="1"/>
</dbReference>
<accession>A0A2J6NLM6</accession>
<name>A0A2J6NLM6_9LACO</name>
<dbReference type="Pfam" id="PF03780">
    <property type="entry name" value="Asp23"/>
    <property type="match status" value="1"/>
</dbReference>
<evidence type="ECO:0000313" key="4">
    <source>
        <dbReference type="Proteomes" id="UP000239920"/>
    </source>
</evidence>
<comment type="similarity">
    <text evidence="1">Belongs to the asp23 family.</text>
</comment>
<dbReference type="OrthoDB" id="9808942at2"/>
<dbReference type="AlphaFoldDB" id="A0A2J6NLM6"/>
<dbReference type="EMBL" id="PNFV01000007">
    <property type="protein sequence ID" value="PMB82227.1"/>
    <property type="molecule type" value="Genomic_DNA"/>
</dbReference>
<proteinExistence type="inferred from homology"/>
<evidence type="ECO:0000313" key="3">
    <source>
        <dbReference type="EMBL" id="PMB82227.1"/>
    </source>
</evidence>
<organism evidence="3 4">
    <name type="scientific">Limosilactobacillus pontis</name>
    <dbReference type="NCBI Taxonomy" id="35787"/>
    <lineage>
        <taxon>Bacteria</taxon>
        <taxon>Bacillati</taxon>
        <taxon>Bacillota</taxon>
        <taxon>Bacilli</taxon>
        <taxon>Lactobacillales</taxon>
        <taxon>Lactobacillaceae</taxon>
        <taxon>Limosilactobacillus</taxon>
    </lineage>
</organism>
<reference evidence="3 4" key="1">
    <citation type="submission" date="2017-09" db="EMBL/GenBank/DDBJ databases">
        <title>Bacterial strain isolated from the female urinary microbiota.</title>
        <authorList>
            <person name="Thomas-White K."/>
            <person name="Kumar N."/>
            <person name="Forster S."/>
            <person name="Putonti C."/>
            <person name="Lawley T."/>
            <person name="Wolfe A.J."/>
        </authorList>
    </citation>
    <scope>NUCLEOTIDE SEQUENCE [LARGE SCALE GENOMIC DNA]</scope>
    <source>
        <strain evidence="3 4">UMB0683</strain>
    </source>
</reference>